<dbReference type="PANTHER" id="PTHR10209:SF867">
    <property type="entry name" value="2-OXOGLUTARATE (2OG) AND FE(II)-DEPENDENT OXYGENASE SUPERFAMILY PROTEIN"/>
    <property type="match status" value="1"/>
</dbReference>
<evidence type="ECO:0000256" key="3">
    <source>
        <dbReference type="ARBA" id="ARBA00023002"/>
    </source>
</evidence>
<dbReference type="SUPFAM" id="SSF51197">
    <property type="entry name" value="Clavaminate synthase-like"/>
    <property type="match status" value="2"/>
</dbReference>
<proteinExistence type="inferred from homology"/>
<evidence type="ECO:0000256" key="2">
    <source>
        <dbReference type="ARBA" id="ARBA00022723"/>
    </source>
</evidence>
<reference evidence="8 9" key="1">
    <citation type="journal article" date="2018" name="Mol. Plant">
        <title>The genome of Artemisia annua provides insight into the evolution of Asteraceae family and artemisinin biosynthesis.</title>
        <authorList>
            <person name="Shen Q."/>
            <person name="Zhang L."/>
            <person name="Liao Z."/>
            <person name="Wang S."/>
            <person name="Yan T."/>
            <person name="Shi P."/>
            <person name="Liu M."/>
            <person name="Fu X."/>
            <person name="Pan Q."/>
            <person name="Wang Y."/>
            <person name="Lv Z."/>
            <person name="Lu X."/>
            <person name="Zhang F."/>
            <person name="Jiang W."/>
            <person name="Ma Y."/>
            <person name="Chen M."/>
            <person name="Hao X."/>
            <person name="Li L."/>
            <person name="Tang Y."/>
            <person name="Lv G."/>
            <person name="Zhou Y."/>
            <person name="Sun X."/>
            <person name="Brodelius P.E."/>
            <person name="Rose J.K.C."/>
            <person name="Tang K."/>
        </authorList>
    </citation>
    <scope>NUCLEOTIDE SEQUENCE [LARGE SCALE GENOMIC DNA]</scope>
    <source>
        <strain evidence="9">cv. Huhao1</strain>
        <tissue evidence="8">Leaf</tissue>
    </source>
</reference>
<dbReference type="AlphaFoldDB" id="A0A2U1Q9D3"/>
<keyword evidence="6" id="KW-1133">Transmembrane helix</keyword>
<accession>A0A2U1Q9D3</accession>
<dbReference type="InterPro" id="IPR044861">
    <property type="entry name" value="IPNS-like_FE2OG_OXY"/>
</dbReference>
<dbReference type="EMBL" id="PKPP01000300">
    <property type="protein sequence ID" value="PWA94615.1"/>
    <property type="molecule type" value="Genomic_DNA"/>
</dbReference>
<keyword evidence="6" id="KW-0472">Membrane</keyword>
<evidence type="ECO:0000256" key="1">
    <source>
        <dbReference type="ARBA" id="ARBA00008056"/>
    </source>
</evidence>
<protein>
    <submittedName>
        <fullName evidence="8">Isopenicillin N synthase</fullName>
    </submittedName>
</protein>
<dbReference type="STRING" id="35608.A0A2U1Q9D3"/>
<evidence type="ECO:0000313" key="8">
    <source>
        <dbReference type="EMBL" id="PWA94615.1"/>
    </source>
</evidence>
<evidence type="ECO:0000256" key="4">
    <source>
        <dbReference type="ARBA" id="ARBA00023004"/>
    </source>
</evidence>
<evidence type="ECO:0000259" key="7">
    <source>
        <dbReference type="PROSITE" id="PS51471"/>
    </source>
</evidence>
<keyword evidence="3 5" id="KW-0560">Oxidoreductase</keyword>
<evidence type="ECO:0000256" key="5">
    <source>
        <dbReference type="RuleBase" id="RU003682"/>
    </source>
</evidence>
<dbReference type="GO" id="GO:0046872">
    <property type="term" value="F:metal ion binding"/>
    <property type="evidence" value="ECO:0007669"/>
    <property type="project" value="UniProtKB-KW"/>
</dbReference>
<dbReference type="Pfam" id="PF14226">
    <property type="entry name" value="DIOX_N"/>
    <property type="match status" value="1"/>
</dbReference>
<evidence type="ECO:0000256" key="6">
    <source>
        <dbReference type="SAM" id="Phobius"/>
    </source>
</evidence>
<dbReference type="PANTHER" id="PTHR10209">
    <property type="entry name" value="OXIDOREDUCTASE, 2OG-FE II OXYGENASE FAMILY PROTEIN"/>
    <property type="match status" value="1"/>
</dbReference>
<dbReference type="Pfam" id="PF03171">
    <property type="entry name" value="2OG-FeII_Oxy"/>
    <property type="match status" value="1"/>
</dbReference>
<dbReference type="InterPro" id="IPR027443">
    <property type="entry name" value="IPNS-like_sf"/>
</dbReference>
<keyword evidence="9" id="KW-1185">Reference proteome</keyword>
<keyword evidence="6" id="KW-0812">Transmembrane</keyword>
<dbReference type="PRINTS" id="PR00682">
    <property type="entry name" value="IPNSYNTHASE"/>
</dbReference>
<dbReference type="InterPro" id="IPR005123">
    <property type="entry name" value="Oxoglu/Fe-dep_dioxygenase_dom"/>
</dbReference>
<sequence>MADVKQVSKLNCIDLSSPDTPTSVSLLKQACMDSGFFYVTNHGISPEFMEHVFTQSKNFFDLPLDQKMKLLRNEKHRGYTPVLDELLDPVNQLHGDHKEGFYIGIELPEDDPEAQRKFYGPNLWPESDILPGWRQTMEKYHQMAMEVVRKIARLIALALDLEANFFDRPEFLGRPIAVLRLLHYEGQVSDPTKGMYGAGAHSDYGLVTLLATDCVSGLQICKDKDAKPQVWEDVKPLKGAFVVNLGDMLERWSNRIFRYKYSGLSHCFAVILVFIWSSLNICLNRSTLHRVLGNGQERYSIPFFVEPSHDCVVECLPTCQSKLNPPKFPPIKCEEYLLQRYQDTHADLRTYN</sequence>
<dbReference type="GO" id="GO:0051213">
    <property type="term" value="F:dioxygenase activity"/>
    <property type="evidence" value="ECO:0007669"/>
    <property type="project" value="UniProtKB-ARBA"/>
</dbReference>
<keyword evidence="4 5" id="KW-0408">Iron</keyword>
<gene>
    <name evidence="8" type="ORF">CTI12_AA058150</name>
</gene>
<keyword evidence="2 5" id="KW-0479">Metal-binding</keyword>
<dbReference type="InterPro" id="IPR026992">
    <property type="entry name" value="DIOX_N"/>
</dbReference>
<dbReference type="Gene3D" id="2.60.120.330">
    <property type="entry name" value="B-lactam Antibiotic, Isopenicillin N Synthase, Chain"/>
    <property type="match status" value="1"/>
</dbReference>
<evidence type="ECO:0000313" key="9">
    <source>
        <dbReference type="Proteomes" id="UP000245207"/>
    </source>
</evidence>
<dbReference type="PROSITE" id="PS51471">
    <property type="entry name" value="FE2OG_OXY"/>
    <property type="match status" value="1"/>
</dbReference>
<comment type="similarity">
    <text evidence="1 5">Belongs to the iron/ascorbate-dependent oxidoreductase family.</text>
</comment>
<feature type="domain" description="Fe2OG dioxygenase" evidence="7">
    <location>
        <begin position="175"/>
        <end position="307"/>
    </location>
</feature>
<feature type="transmembrane region" description="Helical" evidence="6">
    <location>
        <begin position="261"/>
        <end position="279"/>
    </location>
</feature>
<dbReference type="Proteomes" id="UP000245207">
    <property type="component" value="Unassembled WGS sequence"/>
</dbReference>
<dbReference type="FunFam" id="2.60.120.330:FF:000006">
    <property type="entry name" value="2-oxoglutarate-Fe(II) type oxidoreductase hxnY"/>
    <property type="match status" value="1"/>
</dbReference>
<dbReference type="GO" id="GO:0016705">
    <property type="term" value="F:oxidoreductase activity, acting on paired donors, with incorporation or reduction of molecular oxygen"/>
    <property type="evidence" value="ECO:0007669"/>
    <property type="project" value="UniProtKB-ARBA"/>
</dbReference>
<name>A0A2U1Q9D3_ARTAN</name>
<organism evidence="8 9">
    <name type="scientific">Artemisia annua</name>
    <name type="common">Sweet wormwood</name>
    <dbReference type="NCBI Taxonomy" id="35608"/>
    <lineage>
        <taxon>Eukaryota</taxon>
        <taxon>Viridiplantae</taxon>
        <taxon>Streptophyta</taxon>
        <taxon>Embryophyta</taxon>
        <taxon>Tracheophyta</taxon>
        <taxon>Spermatophyta</taxon>
        <taxon>Magnoliopsida</taxon>
        <taxon>eudicotyledons</taxon>
        <taxon>Gunneridae</taxon>
        <taxon>Pentapetalae</taxon>
        <taxon>asterids</taxon>
        <taxon>campanulids</taxon>
        <taxon>Asterales</taxon>
        <taxon>Asteraceae</taxon>
        <taxon>Asteroideae</taxon>
        <taxon>Anthemideae</taxon>
        <taxon>Artemisiinae</taxon>
        <taxon>Artemisia</taxon>
    </lineage>
</organism>
<comment type="caution">
    <text evidence="8">The sequence shown here is derived from an EMBL/GenBank/DDBJ whole genome shotgun (WGS) entry which is preliminary data.</text>
</comment>
<dbReference type="OrthoDB" id="288590at2759"/>